<dbReference type="GO" id="GO:0016020">
    <property type="term" value="C:membrane"/>
    <property type="evidence" value="ECO:0007669"/>
    <property type="project" value="UniProtKB-SubCell"/>
</dbReference>
<evidence type="ECO:0000256" key="6">
    <source>
        <dbReference type="ARBA" id="ARBA00023136"/>
    </source>
</evidence>
<evidence type="ECO:0000313" key="11">
    <source>
        <dbReference type="Proteomes" id="UP001566132"/>
    </source>
</evidence>
<evidence type="ECO:0000256" key="5">
    <source>
        <dbReference type="ARBA" id="ARBA00022989"/>
    </source>
</evidence>
<keyword evidence="5 9" id="KW-1133">Transmembrane helix</keyword>
<evidence type="ECO:0000256" key="9">
    <source>
        <dbReference type="SAM" id="Phobius"/>
    </source>
</evidence>
<name>A0ABD1EIW5_HYPHA</name>
<keyword evidence="11" id="KW-1185">Reference proteome</keyword>
<keyword evidence="8" id="KW-0807">Transducer</keyword>
<sequence length="249" mass="29101">MESLLVTFIGASLTVTVLIVHSLIFSEDKFQIQSFIPNDSILFRPVQGILCCFILMWHVTPNVAVPMFYMISILYCKIKLLQLVDYINQINQKFTSEETIDSRHVAEIIKNLVEDRLKIERYHQNIFHEYEVYGSIYLVIGVGTLGTTSLMGILYYSDLKLAGLTTCIGYIFYAYTIFKIGQEYSDTAVLCVNVIYSLKWYLWDVKCQKLYLIMLNQYSQKLKVPLFYFLEVDLELFKKMKWGKCEIKI</sequence>
<keyword evidence="7" id="KW-0675">Receptor</keyword>
<feature type="transmembrane region" description="Helical" evidence="9">
    <location>
        <begin position="46"/>
        <end position="71"/>
    </location>
</feature>
<keyword evidence="6 9" id="KW-0472">Membrane</keyword>
<organism evidence="10 11">
    <name type="scientific">Hypothenemus hampei</name>
    <name type="common">Coffee berry borer</name>
    <dbReference type="NCBI Taxonomy" id="57062"/>
    <lineage>
        <taxon>Eukaryota</taxon>
        <taxon>Metazoa</taxon>
        <taxon>Ecdysozoa</taxon>
        <taxon>Arthropoda</taxon>
        <taxon>Hexapoda</taxon>
        <taxon>Insecta</taxon>
        <taxon>Pterygota</taxon>
        <taxon>Neoptera</taxon>
        <taxon>Endopterygota</taxon>
        <taxon>Coleoptera</taxon>
        <taxon>Polyphaga</taxon>
        <taxon>Cucujiformia</taxon>
        <taxon>Curculionidae</taxon>
        <taxon>Scolytinae</taxon>
        <taxon>Hypothenemus</taxon>
    </lineage>
</organism>
<feature type="transmembrane region" description="Helical" evidence="9">
    <location>
        <begin position="161"/>
        <end position="178"/>
    </location>
</feature>
<evidence type="ECO:0000256" key="3">
    <source>
        <dbReference type="ARBA" id="ARBA00022692"/>
    </source>
</evidence>
<accession>A0ABD1EIW5</accession>
<dbReference type="Pfam" id="PF02949">
    <property type="entry name" value="7tm_6"/>
    <property type="match status" value="1"/>
</dbReference>
<dbReference type="EMBL" id="JBDJPC010000007">
    <property type="protein sequence ID" value="KAL1494643.1"/>
    <property type="molecule type" value="Genomic_DNA"/>
</dbReference>
<comment type="caution">
    <text evidence="10">The sequence shown here is derived from an EMBL/GenBank/DDBJ whole genome shotgun (WGS) entry which is preliminary data.</text>
</comment>
<evidence type="ECO:0000256" key="4">
    <source>
        <dbReference type="ARBA" id="ARBA00022725"/>
    </source>
</evidence>
<evidence type="ECO:0000256" key="1">
    <source>
        <dbReference type="ARBA" id="ARBA00004141"/>
    </source>
</evidence>
<keyword evidence="3 9" id="KW-0812">Transmembrane</keyword>
<feature type="transmembrane region" description="Helical" evidence="9">
    <location>
        <begin position="136"/>
        <end position="155"/>
    </location>
</feature>
<dbReference type="Proteomes" id="UP001566132">
    <property type="component" value="Unassembled WGS sequence"/>
</dbReference>
<evidence type="ECO:0000313" key="10">
    <source>
        <dbReference type="EMBL" id="KAL1494643.1"/>
    </source>
</evidence>
<evidence type="ECO:0000256" key="8">
    <source>
        <dbReference type="ARBA" id="ARBA00023224"/>
    </source>
</evidence>
<protein>
    <submittedName>
        <fullName evidence="10">Uncharacterized protein</fullName>
    </submittedName>
</protein>
<comment type="subcellular location">
    <subcellularLocation>
        <location evidence="1">Membrane</location>
        <topology evidence="1">Multi-pass membrane protein</topology>
    </subcellularLocation>
</comment>
<keyword evidence="4" id="KW-0552">Olfaction</keyword>
<dbReference type="GO" id="GO:0007165">
    <property type="term" value="P:signal transduction"/>
    <property type="evidence" value="ECO:0007669"/>
    <property type="project" value="UniProtKB-KW"/>
</dbReference>
<keyword evidence="2" id="KW-0716">Sensory transduction</keyword>
<proteinExistence type="predicted"/>
<evidence type="ECO:0000256" key="7">
    <source>
        <dbReference type="ARBA" id="ARBA00023170"/>
    </source>
</evidence>
<dbReference type="InterPro" id="IPR004117">
    <property type="entry name" value="7tm6_olfct_rcpt"/>
</dbReference>
<gene>
    <name evidence="10" type="ORF">ABEB36_010212</name>
</gene>
<evidence type="ECO:0000256" key="2">
    <source>
        <dbReference type="ARBA" id="ARBA00022606"/>
    </source>
</evidence>
<reference evidence="10 11" key="1">
    <citation type="submission" date="2024-05" db="EMBL/GenBank/DDBJ databases">
        <title>Genetic variation in Jamaican populations of the coffee berry borer (Hypothenemus hampei).</title>
        <authorList>
            <person name="Errbii M."/>
            <person name="Myrie A."/>
        </authorList>
    </citation>
    <scope>NUCLEOTIDE SEQUENCE [LARGE SCALE GENOMIC DNA]</scope>
    <source>
        <strain evidence="10">JA-Hopewell-2020-01-JO</strain>
        <tissue evidence="10">Whole body</tissue>
    </source>
</reference>
<dbReference type="GO" id="GO:0007608">
    <property type="term" value="P:sensory perception of smell"/>
    <property type="evidence" value="ECO:0007669"/>
    <property type="project" value="UniProtKB-KW"/>
</dbReference>
<dbReference type="AlphaFoldDB" id="A0ABD1EIW5"/>